<dbReference type="AlphaFoldDB" id="A0A7Z0D3E7"/>
<gene>
    <name evidence="1" type="ORF">BJY26_002414</name>
</gene>
<proteinExistence type="predicted"/>
<evidence type="ECO:0000313" key="2">
    <source>
        <dbReference type="Proteomes" id="UP000539111"/>
    </source>
</evidence>
<organism evidence="1 2">
    <name type="scientific">Spelaeicoccus albus</name>
    <dbReference type="NCBI Taxonomy" id="1280376"/>
    <lineage>
        <taxon>Bacteria</taxon>
        <taxon>Bacillati</taxon>
        <taxon>Actinomycetota</taxon>
        <taxon>Actinomycetes</taxon>
        <taxon>Micrococcales</taxon>
        <taxon>Brevibacteriaceae</taxon>
        <taxon>Spelaeicoccus</taxon>
    </lineage>
</organism>
<sequence length="301" mass="31461">MWLQLNAALRKAWRSTSSLQIGVGDVRACLDGLDECDDRLVAALADGIGDGGYYSLAARLGVPRTRAADLVRALDGSGVLVPPHRSGSRPPGQSGPVQAALTYGCHSDDLAADRAGRTVAVVGPAPVTSVVADGLVAAGVGRVRVEPDVPRDHRDLCVVVGHDLIHPILARDLLRRDQPHLAVVVTETGGSIGPLVVPGSTCCLRCVELYRRDTQPWWPVIASQLPGSFERAPVDAAVADALASMAALHAMTFLDGFARPASYSATVALSIVDGTTSTTPLLPYPECGCTWPVPAADRQSA</sequence>
<name>A0A7Z0D3E7_9MICO</name>
<protein>
    <submittedName>
        <fullName evidence="1">Bacteriocin biosynthesis cyclodehydratase domain-containing protein</fullName>
    </submittedName>
</protein>
<comment type="caution">
    <text evidence="1">The sequence shown here is derived from an EMBL/GenBank/DDBJ whole genome shotgun (WGS) entry which is preliminary data.</text>
</comment>
<dbReference type="EMBL" id="JACBZP010000001">
    <property type="protein sequence ID" value="NYI68108.1"/>
    <property type="molecule type" value="Genomic_DNA"/>
</dbReference>
<dbReference type="InterPro" id="IPR022291">
    <property type="entry name" value="Bacteriocin_synth_cyclodeHase"/>
</dbReference>
<keyword evidence="2" id="KW-1185">Reference proteome</keyword>
<dbReference type="RefSeq" id="WP_179428494.1">
    <property type="nucleotide sequence ID" value="NZ_JACBZP010000001.1"/>
</dbReference>
<dbReference type="Proteomes" id="UP000539111">
    <property type="component" value="Unassembled WGS sequence"/>
</dbReference>
<evidence type="ECO:0000313" key="1">
    <source>
        <dbReference type="EMBL" id="NYI68108.1"/>
    </source>
</evidence>
<dbReference type="Gene3D" id="3.40.50.720">
    <property type="entry name" value="NAD(P)-binding Rossmann-like Domain"/>
    <property type="match status" value="1"/>
</dbReference>
<dbReference type="NCBIfam" id="TIGR03882">
    <property type="entry name" value="cyclo_dehyd_2"/>
    <property type="match status" value="1"/>
</dbReference>
<accession>A0A7Z0D3E7</accession>
<reference evidence="1 2" key="1">
    <citation type="submission" date="2020-07" db="EMBL/GenBank/DDBJ databases">
        <title>Sequencing the genomes of 1000 actinobacteria strains.</title>
        <authorList>
            <person name="Klenk H.-P."/>
        </authorList>
    </citation>
    <scope>NUCLEOTIDE SEQUENCE [LARGE SCALE GENOMIC DNA]</scope>
    <source>
        <strain evidence="1 2">DSM 26341</strain>
    </source>
</reference>